<organism evidence="2 3">
    <name type="scientific">Orchesella cincta</name>
    <name type="common">Springtail</name>
    <name type="synonym">Podura cincta</name>
    <dbReference type="NCBI Taxonomy" id="48709"/>
    <lineage>
        <taxon>Eukaryota</taxon>
        <taxon>Metazoa</taxon>
        <taxon>Ecdysozoa</taxon>
        <taxon>Arthropoda</taxon>
        <taxon>Hexapoda</taxon>
        <taxon>Collembola</taxon>
        <taxon>Entomobryomorpha</taxon>
        <taxon>Entomobryoidea</taxon>
        <taxon>Orchesellidae</taxon>
        <taxon>Orchesellinae</taxon>
        <taxon>Orchesella</taxon>
    </lineage>
</organism>
<sequence>DIEAQEGIVERKRKMGDSTPKGSSSQVGKTGVGPGTPPPYPTVMSSSSSNISIASTGSQPPTYQDAAGSNFTAEDQDMFRIGVRLELPHRDMIQEFAKFSMGEINCFAVALKKSEDLVLLSDHHWSSGLNEAGHQTWCMKRIP</sequence>
<dbReference type="AlphaFoldDB" id="A0A1D2MPJ4"/>
<feature type="compositionally biased region" description="Polar residues" evidence="1">
    <location>
        <begin position="59"/>
        <end position="71"/>
    </location>
</feature>
<evidence type="ECO:0000256" key="1">
    <source>
        <dbReference type="SAM" id="MobiDB-lite"/>
    </source>
</evidence>
<name>A0A1D2MPJ4_ORCCI</name>
<feature type="region of interest" description="Disordered" evidence="1">
    <location>
        <begin position="1"/>
        <end position="71"/>
    </location>
</feature>
<proteinExistence type="predicted"/>
<keyword evidence="3" id="KW-1185">Reference proteome</keyword>
<comment type="caution">
    <text evidence="2">The sequence shown here is derived from an EMBL/GenBank/DDBJ whole genome shotgun (WGS) entry which is preliminary data.</text>
</comment>
<feature type="compositionally biased region" description="Low complexity" evidence="1">
    <location>
        <begin position="42"/>
        <end position="58"/>
    </location>
</feature>
<protein>
    <submittedName>
        <fullName evidence="2">Uncharacterized protein</fullName>
    </submittedName>
</protein>
<dbReference type="Proteomes" id="UP000094527">
    <property type="component" value="Unassembled WGS sequence"/>
</dbReference>
<evidence type="ECO:0000313" key="2">
    <source>
        <dbReference type="EMBL" id="ODM94926.1"/>
    </source>
</evidence>
<feature type="non-terminal residue" evidence="2">
    <location>
        <position position="1"/>
    </location>
</feature>
<feature type="non-terminal residue" evidence="2">
    <location>
        <position position="143"/>
    </location>
</feature>
<evidence type="ECO:0000313" key="3">
    <source>
        <dbReference type="Proteomes" id="UP000094527"/>
    </source>
</evidence>
<gene>
    <name evidence="2" type="ORF">Ocin01_11754</name>
</gene>
<accession>A0A1D2MPJ4</accession>
<dbReference type="EMBL" id="LJIJ01000733">
    <property type="protein sequence ID" value="ODM94926.1"/>
    <property type="molecule type" value="Genomic_DNA"/>
</dbReference>
<reference evidence="2 3" key="1">
    <citation type="journal article" date="2016" name="Genome Biol. Evol.">
        <title>Gene Family Evolution Reflects Adaptation to Soil Environmental Stressors in the Genome of the Collembolan Orchesella cincta.</title>
        <authorList>
            <person name="Faddeeva-Vakhrusheva A."/>
            <person name="Derks M.F."/>
            <person name="Anvar S.Y."/>
            <person name="Agamennone V."/>
            <person name="Suring W."/>
            <person name="Smit S."/>
            <person name="van Straalen N.M."/>
            <person name="Roelofs D."/>
        </authorList>
    </citation>
    <scope>NUCLEOTIDE SEQUENCE [LARGE SCALE GENOMIC DNA]</scope>
    <source>
        <tissue evidence="2">Mixed pool</tissue>
    </source>
</reference>